<keyword evidence="4 6" id="KW-0274">FAD</keyword>
<evidence type="ECO:0000256" key="2">
    <source>
        <dbReference type="ARBA" id="ARBA00009347"/>
    </source>
</evidence>
<gene>
    <name evidence="10" type="ORF">SAMN02746098_02410</name>
</gene>
<evidence type="ECO:0000313" key="11">
    <source>
        <dbReference type="Proteomes" id="UP000183954"/>
    </source>
</evidence>
<evidence type="ECO:0000256" key="1">
    <source>
        <dbReference type="ARBA" id="ARBA00001974"/>
    </source>
</evidence>
<reference evidence="11" key="1">
    <citation type="submission" date="2016-11" db="EMBL/GenBank/DDBJ databases">
        <authorList>
            <person name="Varghese N."/>
            <person name="Submissions S."/>
        </authorList>
    </citation>
    <scope>NUCLEOTIDE SEQUENCE [LARGE SCALE GENOMIC DNA]</scope>
    <source>
        <strain evidence="11">DSM 15449</strain>
    </source>
</reference>
<dbReference type="RefSeq" id="WP_073029962.1">
    <property type="nucleotide sequence ID" value="NZ_FQXJ01000007.1"/>
</dbReference>
<feature type="domain" description="Acyl-CoA dehydrogenase/oxidase C-terminal" evidence="7">
    <location>
        <begin position="228"/>
        <end position="376"/>
    </location>
</feature>
<dbReference type="PANTHER" id="PTHR43884">
    <property type="entry name" value="ACYL-COA DEHYDROGENASE"/>
    <property type="match status" value="1"/>
</dbReference>
<dbReference type="OrthoDB" id="9802447at2"/>
<dbReference type="PANTHER" id="PTHR43884:SF12">
    <property type="entry name" value="ISOVALERYL-COA DEHYDROGENASE, MITOCHONDRIAL-RELATED"/>
    <property type="match status" value="1"/>
</dbReference>
<feature type="domain" description="Acyl-CoA oxidase/dehydrogenase middle" evidence="8">
    <location>
        <begin position="121"/>
        <end position="216"/>
    </location>
</feature>
<proteinExistence type="inferred from homology"/>
<evidence type="ECO:0000259" key="7">
    <source>
        <dbReference type="Pfam" id="PF00441"/>
    </source>
</evidence>
<dbReference type="InterPro" id="IPR037069">
    <property type="entry name" value="AcylCoA_DH/ox_N_sf"/>
</dbReference>
<evidence type="ECO:0000259" key="8">
    <source>
        <dbReference type="Pfam" id="PF02770"/>
    </source>
</evidence>
<evidence type="ECO:0000256" key="4">
    <source>
        <dbReference type="ARBA" id="ARBA00022827"/>
    </source>
</evidence>
<dbReference type="STRING" id="1121420.SAMN02746098_02410"/>
<dbReference type="EMBL" id="FQXJ01000007">
    <property type="protein sequence ID" value="SHI09292.1"/>
    <property type="molecule type" value="Genomic_DNA"/>
</dbReference>
<dbReference type="FunFam" id="1.10.540.10:FF:000002">
    <property type="entry name" value="Acyl-CoA dehydrogenase FadE19"/>
    <property type="match status" value="1"/>
</dbReference>
<dbReference type="InterPro" id="IPR009075">
    <property type="entry name" value="AcylCo_DH/oxidase_C"/>
</dbReference>
<accession>A0A1M5YBC8</accession>
<dbReference type="Proteomes" id="UP000183954">
    <property type="component" value="Unassembled WGS sequence"/>
</dbReference>
<dbReference type="InterPro" id="IPR013786">
    <property type="entry name" value="AcylCoA_DH/ox_N"/>
</dbReference>
<dbReference type="InterPro" id="IPR006089">
    <property type="entry name" value="Acyl-CoA_DH_CS"/>
</dbReference>
<comment type="similarity">
    <text evidence="2 6">Belongs to the acyl-CoA dehydrogenase family.</text>
</comment>
<dbReference type="SUPFAM" id="SSF56645">
    <property type="entry name" value="Acyl-CoA dehydrogenase NM domain-like"/>
    <property type="match status" value="1"/>
</dbReference>
<dbReference type="InterPro" id="IPR006091">
    <property type="entry name" value="Acyl-CoA_Oxase/DH_mid-dom"/>
</dbReference>
<sequence length="382" mass="41823">MEVTDEELSIIKQTVRTFVRKEVDPLAEQMEEEEKVPLSLLDKAAEIGLFGLSMPQEYGGLGAGMVGKAMVYEELGRGPNCFSSIIGCHNGIGSVGIVACGNEEQRQRYLPKMATGEIIGAFALTEASAGSDSGNLKTTAVLKGDRYILNGTKQFITNSDVAGVFTVMAVTDKSKGSKGITSFIVERSFKGFTVGKFEKKMGLHGSQTAELIFEDCEVPVENVLGELGQGYVNALKILANGRAGLAARNLGSSQKLLEISIKYALQRVQFGKPIFENQIIQHYLANMAIEIEALRSLTYDVARRIDKGEKIIKEAAIVKTFGSEVFGRVADMAVQIHGGMGYMRECEVERFYRDARITRIYEGTSEIQRNIIAAQLKKEFSL</sequence>
<dbReference type="InterPro" id="IPR036250">
    <property type="entry name" value="AcylCo_DH-like_C"/>
</dbReference>
<dbReference type="Gene3D" id="2.40.110.10">
    <property type="entry name" value="Butyryl-CoA Dehydrogenase, subunit A, domain 2"/>
    <property type="match status" value="1"/>
</dbReference>
<keyword evidence="3 6" id="KW-0285">Flavoprotein</keyword>
<organism evidence="10 11">
    <name type="scientific">Desulfosporosinus lacus DSM 15449</name>
    <dbReference type="NCBI Taxonomy" id="1121420"/>
    <lineage>
        <taxon>Bacteria</taxon>
        <taxon>Bacillati</taxon>
        <taxon>Bacillota</taxon>
        <taxon>Clostridia</taxon>
        <taxon>Eubacteriales</taxon>
        <taxon>Desulfitobacteriaceae</taxon>
        <taxon>Desulfosporosinus</taxon>
    </lineage>
</organism>
<dbReference type="Pfam" id="PF02771">
    <property type="entry name" value="Acyl-CoA_dh_N"/>
    <property type="match status" value="1"/>
</dbReference>
<dbReference type="GO" id="GO:0050660">
    <property type="term" value="F:flavin adenine dinucleotide binding"/>
    <property type="evidence" value="ECO:0007669"/>
    <property type="project" value="InterPro"/>
</dbReference>
<dbReference type="FunFam" id="2.40.110.10:FF:000001">
    <property type="entry name" value="Acyl-CoA dehydrogenase, mitochondrial"/>
    <property type="match status" value="1"/>
</dbReference>
<dbReference type="PIRSF" id="PIRSF016578">
    <property type="entry name" value="HsaA"/>
    <property type="match status" value="1"/>
</dbReference>
<dbReference type="PROSITE" id="PS00073">
    <property type="entry name" value="ACYL_COA_DH_2"/>
    <property type="match status" value="1"/>
</dbReference>
<evidence type="ECO:0000256" key="3">
    <source>
        <dbReference type="ARBA" id="ARBA00022630"/>
    </source>
</evidence>
<evidence type="ECO:0000256" key="5">
    <source>
        <dbReference type="ARBA" id="ARBA00023002"/>
    </source>
</evidence>
<dbReference type="FunFam" id="1.20.140.10:FF:000004">
    <property type="entry name" value="Acyl-CoA dehydrogenase FadE25"/>
    <property type="match status" value="1"/>
</dbReference>
<dbReference type="Pfam" id="PF00441">
    <property type="entry name" value="Acyl-CoA_dh_1"/>
    <property type="match status" value="1"/>
</dbReference>
<dbReference type="InterPro" id="IPR009100">
    <property type="entry name" value="AcylCoA_DH/oxidase_NM_dom_sf"/>
</dbReference>
<evidence type="ECO:0000259" key="9">
    <source>
        <dbReference type="Pfam" id="PF02771"/>
    </source>
</evidence>
<dbReference type="Pfam" id="PF02770">
    <property type="entry name" value="Acyl-CoA_dh_M"/>
    <property type="match status" value="1"/>
</dbReference>
<comment type="cofactor">
    <cofactor evidence="1 6">
        <name>FAD</name>
        <dbReference type="ChEBI" id="CHEBI:57692"/>
    </cofactor>
</comment>
<dbReference type="Gene3D" id="1.10.540.10">
    <property type="entry name" value="Acyl-CoA dehydrogenase/oxidase, N-terminal domain"/>
    <property type="match status" value="1"/>
</dbReference>
<keyword evidence="11" id="KW-1185">Reference proteome</keyword>
<dbReference type="AlphaFoldDB" id="A0A1M5YBC8"/>
<protein>
    <submittedName>
        <fullName evidence="10">Acyl-CoA dehydrogenase</fullName>
    </submittedName>
</protein>
<keyword evidence="5 6" id="KW-0560">Oxidoreductase</keyword>
<dbReference type="InterPro" id="IPR046373">
    <property type="entry name" value="Acyl-CoA_Oxase/DH_mid-dom_sf"/>
</dbReference>
<evidence type="ECO:0000313" key="10">
    <source>
        <dbReference type="EMBL" id="SHI09292.1"/>
    </source>
</evidence>
<feature type="domain" description="Acyl-CoA dehydrogenase/oxidase N-terminal" evidence="9">
    <location>
        <begin position="6"/>
        <end position="117"/>
    </location>
</feature>
<dbReference type="GO" id="GO:0003995">
    <property type="term" value="F:acyl-CoA dehydrogenase activity"/>
    <property type="evidence" value="ECO:0007669"/>
    <property type="project" value="InterPro"/>
</dbReference>
<dbReference type="Gene3D" id="1.20.140.10">
    <property type="entry name" value="Butyryl-CoA Dehydrogenase, subunit A, domain 3"/>
    <property type="match status" value="1"/>
</dbReference>
<dbReference type="SUPFAM" id="SSF47203">
    <property type="entry name" value="Acyl-CoA dehydrogenase C-terminal domain-like"/>
    <property type="match status" value="1"/>
</dbReference>
<evidence type="ECO:0000256" key="6">
    <source>
        <dbReference type="RuleBase" id="RU362125"/>
    </source>
</evidence>
<name>A0A1M5YBC8_9FIRM</name>